<keyword evidence="17" id="KW-1185">Reference proteome</keyword>
<dbReference type="PANTHER" id="PTHR12066">
    <property type="entry name" value="TELOMERASE REVERSE TRANSCRIPTASE"/>
    <property type="match status" value="1"/>
</dbReference>
<dbReference type="CDD" id="cd01648">
    <property type="entry name" value="TERT"/>
    <property type="match status" value="1"/>
</dbReference>
<feature type="domain" description="Reverse transcriptase" evidence="15">
    <location>
        <begin position="382"/>
        <end position="717"/>
    </location>
</feature>
<dbReference type="GO" id="GO:0000781">
    <property type="term" value="C:chromosome, telomeric region"/>
    <property type="evidence" value="ECO:0007669"/>
    <property type="project" value="UniProtKB-SubCell"/>
</dbReference>
<reference evidence="16 17" key="1">
    <citation type="journal article" date="2022" name="DNA Res.">
        <title>Genome analysis of five recently described species of the CUG-Ser clade uncovers Candida theae as a new hybrid lineage with pathogenic potential in the Candida parapsilosis species complex.</title>
        <authorList>
            <person name="Mixao V."/>
            <person name="Del Olmo V."/>
            <person name="Hegedusova E."/>
            <person name="Saus E."/>
            <person name="Pryszcz L."/>
            <person name="Cillingova A."/>
            <person name="Nosek J."/>
            <person name="Gabaldon T."/>
        </authorList>
    </citation>
    <scope>NUCLEOTIDE SEQUENCE [LARGE SCALE GENOMIC DNA]</scope>
    <source>
        <strain evidence="16 17">CBS 12239</strain>
    </source>
</reference>
<dbReference type="SUPFAM" id="SSF56672">
    <property type="entry name" value="DNA/RNA polymerases"/>
    <property type="match status" value="1"/>
</dbReference>
<dbReference type="GO" id="GO:0070034">
    <property type="term" value="F:telomerase RNA binding"/>
    <property type="evidence" value="ECO:0007669"/>
    <property type="project" value="TreeGrafter"/>
</dbReference>
<feature type="compositionally biased region" description="Polar residues" evidence="14">
    <location>
        <begin position="1"/>
        <end position="11"/>
    </location>
</feature>
<evidence type="ECO:0000256" key="12">
    <source>
        <dbReference type="ARBA" id="ARBA00048173"/>
    </source>
</evidence>
<dbReference type="Gene3D" id="3.30.70.2630">
    <property type="match status" value="1"/>
</dbReference>
<comment type="subcellular location">
    <subcellularLocation>
        <location evidence="13">Nucleus</location>
    </subcellularLocation>
    <subcellularLocation>
        <location evidence="13">Chromosome</location>
        <location evidence="13">Telomere</location>
    </subcellularLocation>
</comment>
<dbReference type="PRINTS" id="PR01365">
    <property type="entry name" value="TELOMERASERT"/>
</dbReference>
<evidence type="ECO:0000313" key="16">
    <source>
        <dbReference type="EMBL" id="KAI5957997.1"/>
    </source>
</evidence>
<gene>
    <name evidence="16" type="ORF">KGF57_002805</name>
</gene>
<dbReference type="EC" id="2.7.7.49" evidence="2 13"/>
<dbReference type="InterPro" id="IPR043502">
    <property type="entry name" value="DNA/RNA_pol_sf"/>
</dbReference>
<comment type="function">
    <text evidence="13">Telomerase is a ribonucleoprotein enzyme essential for the replication of chromosome termini in most eukaryotes. It elongates telomeres. It is a reverse transcriptase that adds simple sequence repeats to chromosome ends by copying a template sequence within the RNA component of the enzyme.</text>
</comment>
<evidence type="ECO:0000256" key="11">
    <source>
        <dbReference type="ARBA" id="ARBA00023242"/>
    </source>
</evidence>
<organism evidence="16 17">
    <name type="scientific">Candida theae</name>
    <dbReference type="NCBI Taxonomy" id="1198502"/>
    <lineage>
        <taxon>Eukaryota</taxon>
        <taxon>Fungi</taxon>
        <taxon>Dikarya</taxon>
        <taxon>Ascomycota</taxon>
        <taxon>Saccharomycotina</taxon>
        <taxon>Pichiomycetes</taxon>
        <taxon>Debaryomycetaceae</taxon>
        <taxon>Candida/Lodderomyces clade</taxon>
        <taxon>Candida</taxon>
    </lineage>
</organism>
<evidence type="ECO:0000256" key="10">
    <source>
        <dbReference type="ARBA" id="ARBA00022918"/>
    </source>
</evidence>
<evidence type="ECO:0000256" key="8">
    <source>
        <dbReference type="ARBA" id="ARBA00022842"/>
    </source>
</evidence>
<evidence type="ECO:0000256" key="13">
    <source>
        <dbReference type="RuleBase" id="RU365061"/>
    </source>
</evidence>
<dbReference type="GO" id="GO:0007004">
    <property type="term" value="P:telomere maintenance via telomerase"/>
    <property type="evidence" value="ECO:0007669"/>
    <property type="project" value="TreeGrafter"/>
</dbReference>
<dbReference type="Pfam" id="PF12009">
    <property type="entry name" value="Telomerase_RBD"/>
    <property type="match status" value="1"/>
</dbReference>
<dbReference type="GeneID" id="76150864"/>
<dbReference type="PROSITE" id="PS50878">
    <property type="entry name" value="RT_POL"/>
    <property type="match status" value="1"/>
</dbReference>
<evidence type="ECO:0000256" key="14">
    <source>
        <dbReference type="SAM" id="MobiDB-lite"/>
    </source>
</evidence>
<keyword evidence="7 13" id="KW-0479">Metal-binding</keyword>
<evidence type="ECO:0000256" key="7">
    <source>
        <dbReference type="ARBA" id="ARBA00022723"/>
    </source>
</evidence>
<evidence type="ECO:0000256" key="6">
    <source>
        <dbReference type="ARBA" id="ARBA00022695"/>
    </source>
</evidence>
<dbReference type="EMBL" id="JAIHNG010000119">
    <property type="protein sequence ID" value="KAI5957997.1"/>
    <property type="molecule type" value="Genomic_DNA"/>
</dbReference>
<keyword evidence="10 13" id="KW-0695">RNA-directed DNA polymerase</keyword>
<dbReference type="InterPro" id="IPR000477">
    <property type="entry name" value="RT_dom"/>
</dbReference>
<protein>
    <recommendedName>
        <fullName evidence="3 13">Telomerase reverse transcriptase</fullName>
        <ecNumber evidence="2 13">2.7.7.49</ecNumber>
    </recommendedName>
    <alternativeName>
        <fullName evidence="13">Telomerase catalytic subunit</fullName>
    </alternativeName>
</protein>
<dbReference type="Proteomes" id="UP001204833">
    <property type="component" value="Unassembled WGS sequence"/>
</dbReference>
<evidence type="ECO:0000256" key="4">
    <source>
        <dbReference type="ARBA" id="ARBA00022454"/>
    </source>
</evidence>
<keyword evidence="5 13" id="KW-0808">Transferase</keyword>
<sequence>MEQAQTLSQFVSGEDASDKETSSSFHKFLSSVRIVPSDNPYKHGMSSKMKFRKDYNKYIKSLVVELLKTGSDNVLVSGLPKLHTSSFKSVGANSIYTSFMVNELHMYNWKRVFDILGSERMTDLLINWKGFIERDGRLLQIFGDRITYTKTATTDLSKVIRKSSLFHHSQSRPRYWEFTLLKQDLDELMREIFGENTKAKRFKRIRYLVRTIIENDKACKYHLIYRQLLLSGKSINPHKICSNASSFGEVIQFIFVILGKLLSLEAWGGQANKAIIRNRVEEFLKLESLGIMHVHDIQKGLHLNHYQWLGTSPKVTSKQDFEIRKKLLEKYIYWLFSKVVIGVVRSFWYVTQSTDGEMYYFPRHVWHKTSHLWLERYSRDNFVQTVLTGQESYNYGMLKLIPKRNTFRVICAPSKRSPYLLNTKLTPEAQREQDIKFNTYRANVLRPVRLILQTKFNKRSQIDSCYSATASSTQQIANRILNFKSELLQKHSCIPKLYFIKFDMKECYDRMNQKRLIEKVISLFRDDKSDTKYYCRTIGKMRLNLRQQAQKHVASSDLADFDLLSNNQIGNNKSIMVDTGKTVYLTRKEIVDECIQQIFGAKCYIPDRKTQSLKFYRRTQGVFQGFTLSSIFCDILYSAMVAENFRFLWESDSPFFFTRLVDDFLFISPDVEQYNKVLEVISGDRLQKYGAFVNYEKTHLIDYASETTTLDFVGLQIEVDTLSLTTNYSQFGNLSTGNYRTFSDLLRYLKIAYTTRLQEYMLDCARNSFAQVVRNVSNLIEFILGSFNRAFQKTSGTDTFNANNFIKYLWTLITLTLNKFENCNPNSDHLDDMLDNILSTIAETLAHGSQYKEVIRKLRESISEDVAEFATLGA</sequence>
<keyword evidence="8 13" id="KW-0460">Magnesium</keyword>
<evidence type="ECO:0000256" key="3">
    <source>
        <dbReference type="ARBA" id="ARBA00016182"/>
    </source>
</evidence>
<dbReference type="Gene3D" id="1.10.132.70">
    <property type="match status" value="1"/>
</dbReference>
<comment type="caution">
    <text evidence="16">The sequence shown here is derived from an EMBL/GenBank/DDBJ whole genome shotgun (WGS) entry which is preliminary data.</text>
</comment>
<dbReference type="GO" id="GO:0003720">
    <property type="term" value="F:telomerase activity"/>
    <property type="evidence" value="ECO:0007669"/>
    <property type="project" value="InterPro"/>
</dbReference>
<evidence type="ECO:0000256" key="9">
    <source>
        <dbReference type="ARBA" id="ARBA00022895"/>
    </source>
</evidence>
<accession>A0AAD5BE84</accession>
<keyword evidence="6 13" id="KW-0548">Nucleotidyltransferase</keyword>
<dbReference type="SMART" id="SM00975">
    <property type="entry name" value="Telomerase_RBD"/>
    <property type="match status" value="1"/>
</dbReference>
<dbReference type="PANTHER" id="PTHR12066:SF0">
    <property type="entry name" value="TELOMERASE REVERSE TRANSCRIPTASE"/>
    <property type="match status" value="1"/>
</dbReference>
<dbReference type="InterPro" id="IPR003545">
    <property type="entry name" value="Telomerase_RT"/>
</dbReference>
<comment type="similarity">
    <text evidence="1 13">Belongs to the reverse transcriptase family. Telomerase subfamily.</text>
</comment>
<evidence type="ECO:0000256" key="5">
    <source>
        <dbReference type="ARBA" id="ARBA00022679"/>
    </source>
</evidence>
<name>A0AAD5BE84_9ASCO</name>
<keyword evidence="11 13" id="KW-0539">Nucleus</keyword>
<keyword evidence="9 13" id="KW-0779">Telomere</keyword>
<feature type="region of interest" description="Disordered" evidence="14">
    <location>
        <begin position="1"/>
        <end position="22"/>
    </location>
</feature>
<dbReference type="InterPro" id="IPR021891">
    <property type="entry name" value="Telomerase_RBD"/>
</dbReference>
<dbReference type="RefSeq" id="XP_051608632.1">
    <property type="nucleotide sequence ID" value="XM_051752157.1"/>
</dbReference>
<dbReference type="GO" id="GO:0000333">
    <property type="term" value="C:telomerase catalytic core complex"/>
    <property type="evidence" value="ECO:0007669"/>
    <property type="project" value="TreeGrafter"/>
</dbReference>
<evidence type="ECO:0000256" key="2">
    <source>
        <dbReference type="ARBA" id="ARBA00012493"/>
    </source>
</evidence>
<keyword evidence="4 13" id="KW-0158">Chromosome</keyword>
<dbReference type="AlphaFoldDB" id="A0AAD5BE84"/>
<evidence type="ECO:0000313" key="17">
    <source>
        <dbReference type="Proteomes" id="UP001204833"/>
    </source>
</evidence>
<dbReference type="GO" id="GO:0046872">
    <property type="term" value="F:metal ion binding"/>
    <property type="evidence" value="ECO:0007669"/>
    <property type="project" value="UniProtKB-KW"/>
</dbReference>
<comment type="catalytic activity">
    <reaction evidence="12 13">
        <text>DNA(n) + a 2'-deoxyribonucleoside 5'-triphosphate = DNA(n+1) + diphosphate</text>
        <dbReference type="Rhea" id="RHEA:22508"/>
        <dbReference type="Rhea" id="RHEA-COMP:17339"/>
        <dbReference type="Rhea" id="RHEA-COMP:17340"/>
        <dbReference type="ChEBI" id="CHEBI:33019"/>
        <dbReference type="ChEBI" id="CHEBI:61560"/>
        <dbReference type="ChEBI" id="CHEBI:173112"/>
        <dbReference type="EC" id="2.7.7.49"/>
    </reaction>
</comment>
<evidence type="ECO:0000256" key="1">
    <source>
        <dbReference type="ARBA" id="ARBA00008001"/>
    </source>
</evidence>
<proteinExistence type="inferred from homology"/>
<dbReference type="GO" id="GO:0042162">
    <property type="term" value="F:telomeric DNA binding"/>
    <property type="evidence" value="ECO:0007669"/>
    <property type="project" value="TreeGrafter"/>
</dbReference>
<evidence type="ECO:0000259" key="15">
    <source>
        <dbReference type="PROSITE" id="PS50878"/>
    </source>
</evidence>